<dbReference type="EMBL" id="DOEK01000003">
    <property type="protein sequence ID" value="HBP27926.1"/>
    <property type="molecule type" value="Genomic_DNA"/>
</dbReference>
<sequence length="149" mass="16894">METLFDRLSGMYVGRWQAAFKSDTDVTNWANAWAIGFDSKRITPPMVKRGLDNCADMFAWPPSLPEFIKACQALGRDEQVTPPDLRALGHEAKFNPALAAKAVEAVKKNDDRTDHKVWIRRVWEKGERNVSPMAWRMANDAAKEFGITK</sequence>
<comment type="caution">
    <text evidence="1">The sequence shown here is derived from an EMBL/GenBank/DDBJ whole genome shotgun (WGS) entry which is preliminary data.</text>
</comment>
<dbReference type="Proteomes" id="UP000264036">
    <property type="component" value="Unassembled WGS sequence"/>
</dbReference>
<evidence type="ECO:0000313" key="2">
    <source>
        <dbReference type="Proteomes" id="UP000264036"/>
    </source>
</evidence>
<name>A0A356LA94_9BURK</name>
<evidence type="ECO:0000313" key="1">
    <source>
        <dbReference type="EMBL" id="HBP27926.1"/>
    </source>
</evidence>
<dbReference type="AlphaFoldDB" id="A0A356LA94"/>
<accession>A0A356LA94</accession>
<reference evidence="1 2" key="1">
    <citation type="journal article" date="2018" name="Nat. Biotechnol.">
        <title>A standardized bacterial taxonomy based on genome phylogeny substantially revises the tree of life.</title>
        <authorList>
            <person name="Parks D.H."/>
            <person name="Chuvochina M."/>
            <person name="Waite D.W."/>
            <person name="Rinke C."/>
            <person name="Skarshewski A."/>
            <person name="Chaumeil P.A."/>
            <person name="Hugenholtz P."/>
        </authorList>
    </citation>
    <scope>NUCLEOTIDE SEQUENCE [LARGE SCALE GENOMIC DNA]</scope>
    <source>
        <strain evidence="1">UBA10707</strain>
    </source>
</reference>
<gene>
    <name evidence="1" type="ORF">DD666_00740</name>
</gene>
<organism evidence="1 2">
    <name type="scientific">Advenella kashmirensis</name>
    <dbReference type="NCBI Taxonomy" id="310575"/>
    <lineage>
        <taxon>Bacteria</taxon>
        <taxon>Pseudomonadati</taxon>
        <taxon>Pseudomonadota</taxon>
        <taxon>Betaproteobacteria</taxon>
        <taxon>Burkholderiales</taxon>
        <taxon>Alcaligenaceae</taxon>
    </lineage>
</organism>
<protein>
    <submittedName>
        <fullName evidence="1">Uncharacterized protein</fullName>
    </submittedName>
</protein>
<proteinExistence type="predicted"/>